<protein>
    <submittedName>
        <fullName evidence="3">Drug/metabolite transporter (DMT)-like permease</fullName>
    </submittedName>
</protein>
<proteinExistence type="predicted"/>
<accession>A0ABW8MFI7</accession>
<name>A0ABW8MFI7_9BURK</name>
<dbReference type="InterPro" id="IPR037185">
    <property type="entry name" value="EmrE-like"/>
</dbReference>
<sequence length="96" mass="10201">MISAFAQLLFYNLMRAGNLVNVTSLFYLAPVVTAVMDYLVLGNRLAPLGLAGMVSILAGLVLIFRAAPAPKRQALKVSHAVLIPGSLSGYQIRTGN</sequence>
<keyword evidence="4" id="KW-1185">Reference proteome</keyword>
<feature type="transmembrane region" description="Helical" evidence="1">
    <location>
        <begin position="47"/>
        <end position="67"/>
    </location>
</feature>
<dbReference type="InterPro" id="IPR000620">
    <property type="entry name" value="EamA_dom"/>
</dbReference>
<dbReference type="Proteomes" id="UP001620514">
    <property type="component" value="Unassembled WGS sequence"/>
</dbReference>
<keyword evidence="1" id="KW-0472">Membrane</keyword>
<dbReference type="Pfam" id="PF00892">
    <property type="entry name" value="EamA"/>
    <property type="match status" value="1"/>
</dbReference>
<evidence type="ECO:0000256" key="1">
    <source>
        <dbReference type="SAM" id="Phobius"/>
    </source>
</evidence>
<feature type="transmembrane region" description="Helical" evidence="1">
    <location>
        <begin position="20"/>
        <end position="41"/>
    </location>
</feature>
<feature type="domain" description="EamA" evidence="2">
    <location>
        <begin position="4"/>
        <end position="64"/>
    </location>
</feature>
<evidence type="ECO:0000313" key="3">
    <source>
        <dbReference type="EMBL" id="MFK4442458.1"/>
    </source>
</evidence>
<reference evidence="3 4" key="2">
    <citation type="submission" date="2024-11" db="EMBL/GenBank/DDBJ databases">
        <title>Using genomics to understand microbial adaptation to soil warming.</title>
        <authorList>
            <person name="Deangelis K.M. PhD."/>
        </authorList>
    </citation>
    <scope>NUCLEOTIDE SEQUENCE [LARGE SCALE GENOMIC DNA]</scope>
    <source>
        <strain evidence="3 4">GAS97</strain>
    </source>
</reference>
<keyword evidence="1" id="KW-1133">Transmembrane helix</keyword>
<reference evidence="3 4" key="1">
    <citation type="submission" date="2024-10" db="EMBL/GenBank/DDBJ databases">
        <authorList>
            <person name="Deangelis K."/>
            <person name="Huntemann M."/>
            <person name="Clum A."/>
            <person name="Wang J."/>
            <person name="Palaniappan K."/>
            <person name="Ritter S."/>
            <person name="Chen I.-M."/>
            <person name="Stamatis D."/>
            <person name="Reddy T."/>
            <person name="O'Malley R."/>
            <person name="Daum C."/>
            <person name="Ng V."/>
            <person name="Ivanova N."/>
            <person name="Kyrpides N."/>
            <person name="Woyke T."/>
        </authorList>
    </citation>
    <scope>NUCLEOTIDE SEQUENCE [LARGE SCALE GENOMIC DNA]</scope>
    <source>
        <strain evidence="3 4">GAS97</strain>
    </source>
</reference>
<evidence type="ECO:0000259" key="2">
    <source>
        <dbReference type="Pfam" id="PF00892"/>
    </source>
</evidence>
<gene>
    <name evidence="3" type="ORF">ABH943_002474</name>
</gene>
<comment type="caution">
    <text evidence="3">The sequence shown here is derived from an EMBL/GenBank/DDBJ whole genome shotgun (WGS) entry which is preliminary data.</text>
</comment>
<organism evidence="3 4">
    <name type="scientific">Caballeronia udeis</name>
    <dbReference type="NCBI Taxonomy" id="1232866"/>
    <lineage>
        <taxon>Bacteria</taxon>
        <taxon>Pseudomonadati</taxon>
        <taxon>Pseudomonadota</taxon>
        <taxon>Betaproteobacteria</taxon>
        <taxon>Burkholderiales</taxon>
        <taxon>Burkholderiaceae</taxon>
        <taxon>Caballeronia</taxon>
    </lineage>
</organism>
<keyword evidence="1" id="KW-0812">Transmembrane</keyword>
<dbReference type="EMBL" id="JBIYDN010000006">
    <property type="protein sequence ID" value="MFK4442458.1"/>
    <property type="molecule type" value="Genomic_DNA"/>
</dbReference>
<evidence type="ECO:0000313" key="4">
    <source>
        <dbReference type="Proteomes" id="UP001620514"/>
    </source>
</evidence>
<dbReference type="SUPFAM" id="SSF103481">
    <property type="entry name" value="Multidrug resistance efflux transporter EmrE"/>
    <property type="match status" value="1"/>
</dbReference>